<comment type="caution">
    <text evidence="2">The sequence shown here is derived from an EMBL/GenBank/DDBJ whole genome shotgun (WGS) entry which is preliminary data.</text>
</comment>
<name>A0AAD5D4H7_AMBAR</name>
<evidence type="ECO:0000313" key="2">
    <source>
        <dbReference type="EMBL" id="KAI7752704.1"/>
    </source>
</evidence>
<feature type="non-terminal residue" evidence="2">
    <location>
        <position position="61"/>
    </location>
</feature>
<protein>
    <submittedName>
        <fullName evidence="2">Uncharacterized protein</fullName>
    </submittedName>
</protein>
<sequence>RSPDNRSPAEENGHSRSPSPVARDNGTPIEDEDVVNNGSPDPSESAANRDGTVTTTIPAND</sequence>
<organism evidence="2 3">
    <name type="scientific">Ambrosia artemisiifolia</name>
    <name type="common">Common ragweed</name>
    <dbReference type="NCBI Taxonomy" id="4212"/>
    <lineage>
        <taxon>Eukaryota</taxon>
        <taxon>Viridiplantae</taxon>
        <taxon>Streptophyta</taxon>
        <taxon>Embryophyta</taxon>
        <taxon>Tracheophyta</taxon>
        <taxon>Spermatophyta</taxon>
        <taxon>Magnoliopsida</taxon>
        <taxon>eudicotyledons</taxon>
        <taxon>Gunneridae</taxon>
        <taxon>Pentapetalae</taxon>
        <taxon>asterids</taxon>
        <taxon>campanulids</taxon>
        <taxon>Asterales</taxon>
        <taxon>Asteraceae</taxon>
        <taxon>Asteroideae</taxon>
        <taxon>Heliantheae alliance</taxon>
        <taxon>Heliantheae</taxon>
        <taxon>Ambrosia</taxon>
    </lineage>
</organism>
<dbReference type="Proteomes" id="UP001206925">
    <property type="component" value="Unassembled WGS sequence"/>
</dbReference>
<keyword evidence="3" id="KW-1185">Reference proteome</keyword>
<gene>
    <name evidence="2" type="ORF">M8C21_029237</name>
</gene>
<accession>A0AAD5D4H7</accession>
<evidence type="ECO:0000256" key="1">
    <source>
        <dbReference type="SAM" id="MobiDB-lite"/>
    </source>
</evidence>
<evidence type="ECO:0000313" key="3">
    <source>
        <dbReference type="Proteomes" id="UP001206925"/>
    </source>
</evidence>
<reference evidence="2" key="1">
    <citation type="submission" date="2022-06" db="EMBL/GenBank/DDBJ databases">
        <title>Uncovering the hologenomic basis of an extraordinary plant invasion.</title>
        <authorList>
            <person name="Bieker V.C."/>
            <person name="Martin M.D."/>
            <person name="Gilbert T."/>
            <person name="Hodgins K."/>
            <person name="Battlay P."/>
            <person name="Petersen B."/>
            <person name="Wilson J."/>
        </authorList>
    </citation>
    <scope>NUCLEOTIDE SEQUENCE</scope>
    <source>
        <strain evidence="2">AA19_3_7</strain>
        <tissue evidence="2">Leaf</tissue>
    </source>
</reference>
<feature type="region of interest" description="Disordered" evidence="1">
    <location>
        <begin position="1"/>
        <end position="61"/>
    </location>
</feature>
<feature type="compositionally biased region" description="Polar residues" evidence="1">
    <location>
        <begin position="36"/>
        <end position="61"/>
    </location>
</feature>
<dbReference type="EMBL" id="JAMZMK010005635">
    <property type="protein sequence ID" value="KAI7752704.1"/>
    <property type="molecule type" value="Genomic_DNA"/>
</dbReference>
<proteinExistence type="predicted"/>
<dbReference type="AlphaFoldDB" id="A0AAD5D4H7"/>
<feature type="compositionally biased region" description="Basic and acidic residues" evidence="1">
    <location>
        <begin position="1"/>
        <end position="14"/>
    </location>
</feature>